<dbReference type="Proteomes" id="UP000250043">
    <property type="component" value="Unassembled WGS sequence"/>
</dbReference>
<dbReference type="EMBL" id="KV722371">
    <property type="protein sequence ID" value="OCH92314.1"/>
    <property type="molecule type" value="Genomic_DNA"/>
</dbReference>
<dbReference type="InterPro" id="IPR045247">
    <property type="entry name" value="Oye-like"/>
</dbReference>
<evidence type="ECO:0000259" key="1">
    <source>
        <dbReference type="Pfam" id="PF00724"/>
    </source>
</evidence>
<dbReference type="SUPFAM" id="SSF51395">
    <property type="entry name" value="FMN-linked oxidoreductases"/>
    <property type="match status" value="1"/>
</dbReference>
<dbReference type="GO" id="GO:0010181">
    <property type="term" value="F:FMN binding"/>
    <property type="evidence" value="ECO:0007669"/>
    <property type="project" value="InterPro"/>
</dbReference>
<dbReference type="CDD" id="cd02933">
    <property type="entry name" value="OYE_like_FMN"/>
    <property type="match status" value="1"/>
</dbReference>
<dbReference type="OrthoDB" id="276546at2759"/>
<reference evidence="2 3" key="1">
    <citation type="submission" date="2016-07" db="EMBL/GenBank/DDBJ databases">
        <title>Draft genome of the white-rot fungus Obba rivulosa 3A-2.</title>
        <authorList>
            <consortium name="DOE Joint Genome Institute"/>
            <person name="Miettinen O."/>
            <person name="Riley R."/>
            <person name="Acob R."/>
            <person name="Barry K."/>
            <person name="Cullen D."/>
            <person name="De Vries R."/>
            <person name="Hainaut M."/>
            <person name="Hatakka A."/>
            <person name="Henrissat B."/>
            <person name="Hilden K."/>
            <person name="Kuo R."/>
            <person name="Labutti K."/>
            <person name="Lipzen A."/>
            <person name="Makela M.R."/>
            <person name="Sandor L."/>
            <person name="Spatafora J.W."/>
            <person name="Grigoriev I.V."/>
            <person name="Hibbett D.S."/>
        </authorList>
    </citation>
    <scope>NUCLEOTIDE SEQUENCE [LARGE SCALE GENOMIC DNA]</scope>
    <source>
        <strain evidence="2 3">3A-2</strain>
    </source>
</reference>
<dbReference type="AlphaFoldDB" id="A0A8E2B067"/>
<dbReference type="Pfam" id="PF00724">
    <property type="entry name" value="Oxidored_FMN"/>
    <property type="match status" value="1"/>
</dbReference>
<dbReference type="InterPro" id="IPR013785">
    <property type="entry name" value="Aldolase_TIM"/>
</dbReference>
<evidence type="ECO:0000313" key="2">
    <source>
        <dbReference type="EMBL" id="OCH92314.1"/>
    </source>
</evidence>
<name>A0A8E2B067_9APHY</name>
<dbReference type="PANTHER" id="PTHR22893">
    <property type="entry name" value="NADH OXIDOREDUCTASE-RELATED"/>
    <property type="match status" value="1"/>
</dbReference>
<dbReference type="GO" id="GO:0003959">
    <property type="term" value="F:NADPH dehydrogenase activity"/>
    <property type="evidence" value="ECO:0007669"/>
    <property type="project" value="TreeGrafter"/>
</dbReference>
<keyword evidence="3" id="KW-1185">Reference proteome</keyword>
<gene>
    <name evidence="2" type="ORF">OBBRIDRAFT_818363</name>
</gene>
<organism evidence="2 3">
    <name type="scientific">Obba rivulosa</name>
    <dbReference type="NCBI Taxonomy" id="1052685"/>
    <lineage>
        <taxon>Eukaryota</taxon>
        <taxon>Fungi</taxon>
        <taxon>Dikarya</taxon>
        <taxon>Basidiomycota</taxon>
        <taxon>Agaricomycotina</taxon>
        <taxon>Agaricomycetes</taxon>
        <taxon>Polyporales</taxon>
        <taxon>Gelatoporiaceae</taxon>
        <taxon>Obba</taxon>
    </lineage>
</organism>
<feature type="domain" description="NADH:flavin oxidoreductase/NADH oxidase N-terminal" evidence="1">
    <location>
        <begin position="2"/>
        <end position="331"/>
    </location>
</feature>
<proteinExistence type="predicted"/>
<accession>A0A8E2B067</accession>
<sequence>MLFQPTCVGSLQLEHRVVLAPMTRLRASVSNVQSDIAVVYYAQRASVPGTLLISEGVFVVANAGGYTNVPGLWNDEQIAVWKKVTDAVHAKGCYIFCQFWALGRAANPEQLNNCDPRYDVVSASDIPLTNGPKPRPLRVAEIKEYIEAYSKAAHDAVHRAGFDGVELHGANGYLIDQFLQDVSNNRTDEYGGSIVNRCRFPLEVIKSIVDAIGENRTGVRLSPWGEFNDMRMADPIPTFKHFVTCLKESYQEFAYVHLVEPRISGSAERDMMAGESNDFIREVWLPRPLITAGGYTRELALQTAEKTGELIAFGRYFISNPDLPWRLKHDAALAPYDRDTFYLPESPKGYIDYPFSEELRSSRI</sequence>
<evidence type="ECO:0000313" key="3">
    <source>
        <dbReference type="Proteomes" id="UP000250043"/>
    </source>
</evidence>
<protein>
    <submittedName>
        <fullName evidence="2">FMN-linked oxidoreductase</fullName>
    </submittedName>
</protein>
<dbReference type="InterPro" id="IPR001155">
    <property type="entry name" value="OxRdtase_FMN_N"/>
</dbReference>
<dbReference type="Gene3D" id="3.20.20.70">
    <property type="entry name" value="Aldolase class I"/>
    <property type="match status" value="1"/>
</dbReference>
<dbReference type="FunFam" id="3.20.20.70:FF:000138">
    <property type="entry name" value="NADPH dehydrogenase 1"/>
    <property type="match status" value="1"/>
</dbReference>
<dbReference type="PANTHER" id="PTHR22893:SF91">
    <property type="entry name" value="NADPH DEHYDROGENASE 2-RELATED"/>
    <property type="match status" value="1"/>
</dbReference>